<dbReference type="InterPro" id="IPR050565">
    <property type="entry name" value="LYPA1-2/EST-like"/>
</dbReference>
<comment type="caution">
    <text evidence="4">The sequence shown here is derived from an EMBL/GenBank/DDBJ whole genome shotgun (WGS) entry which is preliminary data.</text>
</comment>
<feature type="domain" description="Phospholipase/carboxylesterase/thioesterase" evidence="3">
    <location>
        <begin position="15"/>
        <end position="202"/>
    </location>
</feature>
<dbReference type="OrthoDB" id="9801763at2"/>
<keyword evidence="2" id="KW-0378">Hydrolase</keyword>
<dbReference type="Pfam" id="PF02230">
    <property type="entry name" value="Abhydrolase_2"/>
    <property type="match status" value="1"/>
</dbReference>
<dbReference type="EMBL" id="MAYH01000001">
    <property type="protein sequence ID" value="OCA77180.1"/>
    <property type="molecule type" value="Genomic_DNA"/>
</dbReference>
<name>A0A1B9A028_9FLAO</name>
<evidence type="ECO:0000313" key="5">
    <source>
        <dbReference type="Proteomes" id="UP000092651"/>
    </source>
</evidence>
<proteinExistence type="inferred from homology"/>
<dbReference type="RefSeq" id="WP_065392934.1">
    <property type="nucleotide sequence ID" value="NZ_JBOFOB010000551.1"/>
</dbReference>
<dbReference type="AlphaFoldDB" id="A0A1B9A028"/>
<sequence>MSHTLNIKTAGIPLKQAKKALIMVHGRGGSAQDILSISQHLNVNDYAILAPQALNHTWYPLSFMAPVDQNEPWLSSALEIIGETVQVVTDAGIAPENIYFFGFSQGACLTLEFLVRNAQKFGGAAAIIGGVIGDKINRENYKGDFAGTSVLLATSNPDFHVPVERVYATANILKEMNAEVTEKVYANFGHFINEEEIQLANSIIFK</sequence>
<protein>
    <submittedName>
        <fullName evidence="4">Phospholipase</fullName>
    </submittedName>
</protein>
<evidence type="ECO:0000259" key="3">
    <source>
        <dbReference type="Pfam" id="PF02230"/>
    </source>
</evidence>
<evidence type="ECO:0000313" key="4">
    <source>
        <dbReference type="EMBL" id="OCA77180.1"/>
    </source>
</evidence>
<dbReference type="InterPro" id="IPR003140">
    <property type="entry name" value="PLipase/COase/thioEstase"/>
</dbReference>
<dbReference type="PANTHER" id="PTHR10655">
    <property type="entry name" value="LYSOPHOSPHOLIPASE-RELATED"/>
    <property type="match status" value="1"/>
</dbReference>
<dbReference type="Proteomes" id="UP000092651">
    <property type="component" value="Unassembled WGS sequence"/>
</dbReference>
<dbReference type="InterPro" id="IPR029058">
    <property type="entry name" value="AB_hydrolase_fold"/>
</dbReference>
<comment type="similarity">
    <text evidence="1">Belongs to the AB hydrolase superfamily. AB hydrolase 2 family.</text>
</comment>
<dbReference type="GO" id="GO:0016787">
    <property type="term" value="F:hydrolase activity"/>
    <property type="evidence" value="ECO:0007669"/>
    <property type="project" value="UniProtKB-KW"/>
</dbReference>
<organism evidence="4 5">
    <name type="scientific">Chryseobacterium artocarpi</name>
    <dbReference type="NCBI Taxonomy" id="1414727"/>
    <lineage>
        <taxon>Bacteria</taxon>
        <taxon>Pseudomonadati</taxon>
        <taxon>Bacteroidota</taxon>
        <taxon>Flavobacteriia</taxon>
        <taxon>Flavobacteriales</taxon>
        <taxon>Weeksellaceae</taxon>
        <taxon>Chryseobacterium group</taxon>
        <taxon>Chryseobacterium</taxon>
    </lineage>
</organism>
<dbReference type="Gene3D" id="3.40.50.1820">
    <property type="entry name" value="alpha/beta hydrolase"/>
    <property type="match status" value="1"/>
</dbReference>
<gene>
    <name evidence="4" type="ORF">BBI01_01570</name>
</gene>
<evidence type="ECO:0000256" key="2">
    <source>
        <dbReference type="ARBA" id="ARBA00022801"/>
    </source>
</evidence>
<evidence type="ECO:0000256" key="1">
    <source>
        <dbReference type="ARBA" id="ARBA00006499"/>
    </source>
</evidence>
<accession>A0A1B9A028</accession>
<keyword evidence="5" id="KW-1185">Reference proteome</keyword>
<reference evidence="4 5" key="1">
    <citation type="submission" date="2016-07" db="EMBL/GenBank/DDBJ databases">
        <authorList>
            <person name="Jeong J.-J."/>
            <person name="Kim D.W."/>
            <person name="Sang M.K."/>
            <person name="Choi I.-G."/>
            <person name="Kim K.D."/>
        </authorList>
    </citation>
    <scope>NUCLEOTIDE SEQUENCE [LARGE SCALE GENOMIC DNA]</scope>
    <source>
        <strain evidence="4 5">UTM-3</strain>
    </source>
</reference>
<dbReference type="SUPFAM" id="SSF53474">
    <property type="entry name" value="alpha/beta-Hydrolases"/>
    <property type="match status" value="1"/>
</dbReference>
<dbReference type="PANTHER" id="PTHR10655:SF17">
    <property type="entry name" value="LYSOPHOSPHOLIPASE-LIKE PROTEIN 1"/>
    <property type="match status" value="1"/>
</dbReference>